<protein>
    <submittedName>
        <fullName evidence="1">Uncharacterized protein</fullName>
    </submittedName>
</protein>
<reference evidence="1 2" key="1">
    <citation type="journal article" date="2013" name="J. Virol.">
        <title>Insights into head-tailed viruses infecting extremely halophilic archaea.</title>
        <authorList>
            <person name="Pietila M.K."/>
            <person name="Laurinmaki P."/>
            <person name="Russell D.A."/>
            <person name="Ko C.C."/>
            <person name="Jacobs-Sera D."/>
            <person name="Butcher S.J."/>
            <person name="Bamford D.H."/>
            <person name="Hendrix R.W."/>
        </authorList>
    </citation>
    <scope>NUCLEOTIDE SEQUENCE [LARGE SCALE GENOMIC DNA]</scope>
</reference>
<evidence type="ECO:0000313" key="2">
    <source>
        <dbReference type="Proteomes" id="UP000011137"/>
    </source>
</evidence>
<dbReference type="OrthoDB" id="26816at10239"/>
<dbReference type="RefSeq" id="YP_007379054.1">
    <property type="nucleotide sequence ID" value="NC_020158.1"/>
</dbReference>
<dbReference type="KEGG" id="vg:14477390"/>
<organism evidence="1 2">
    <name type="scientific">Haloarcula vallismortis tailed virus 1</name>
    <dbReference type="NCBI Taxonomy" id="1262528"/>
    <lineage>
        <taxon>Viruses</taxon>
        <taxon>Duplodnaviria</taxon>
        <taxon>Heunggongvirae</taxon>
        <taxon>Uroviricota</taxon>
        <taxon>Caudoviricetes</taxon>
        <taxon>Thumleimavirales</taxon>
        <taxon>Druskaviridae</taxon>
        <taxon>Tredecimvirus</taxon>
        <taxon>Tredecimvirus thailandense</taxon>
        <taxon>Tredecimvirus HVTV1</taxon>
    </lineage>
</organism>
<accession>L7TJF8</accession>
<dbReference type="Proteomes" id="UP000011137">
    <property type="component" value="Segment"/>
</dbReference>
<dbReference type="EMBL" id="KC117377">
    <property type="protein sequence ID" value="AGC34518.1"/>
    <property type="molecule type" value="Genomic_DNA"/>
</dbReference>
<proteinExistence type="predicted"/>
<name>L7TJF8_9CAUD</name>
<sequence>MTTMKLRSFVSRVSASLRRSKPCGCAYPFGWSYDAVPEAHRVNDRVTDEGEYIVEYRCDNCEDTFELSEGALLERDLNE</sequence>
<dbReference type="GeneID" id="14477390"/>
<gene>
    <name evidence="1" type="primary">149</name>
    <name evidence="1" type="ORF">HVTV1_149</name>
</gene>
<keyword evidence="2" id="KW-1185">Reference proteome</keyword>
<evidence type="ECO:0000313" key="1">
    <source>
        <dbReference type="EMBL" id="AGC34518.1"/>
    </source>
</evidence>